<organism evidence="1 2">
    <name type="scientific">Larimichthys crocea</name>
    <name type="common">Large yellow croaker</name>
    <name type="synonym">Pseudosciaena crocea</name>
    <dbReference type="NCBI Taxonomy" id="215358"/>
    <lineage>
        <taxon>Eukaryota</taxon>
        <taxon>Metazoa</taxon>
        <taxon>Chordata</taxon>
        <taxon>Craniata</taxon>
        <taxon>Vertebrata</taxon>
        <taxon>Euteleostomi</taxon>
        <taxon>Actinopterygii</taxon>
        <taxon>Neopterygii</taxon>
        <taxon>Teleostei</taxon>
        <taxon>Neoteleostei</taxon>
        <taxon>Acanthomorphata</taxon>
        <taxon>Eupercaria</taxon>
        <taxon>Sciaenidae</taxon>
        <taxon>Larimichthys</taxon>
    </lineage>
</organism>
<evidence type="ECO:0000313" key="1">
    <source>
        <dbReference type="EMBL" id="TMS17129.1"/>
    </source>
</evidence>
<comment type="caution">
    <text evidence="1">The sequence shown here is derived from an EMBL/GenBank/DDBJ whole genome shotgun (WGS) entry which is preliminary data.</text>
</comment>
<gene>
    <name evidence="1" type="ORF">E3U43_001198</name>
</gene>
<proteinExistence type="predicted"/>
<protein>
    <submittedName>
        <fullName evidence="1">Uncharacterized protein</fullName>
    </submittedName>
</protein>
<evidence type="ECO:0000313" key="2">
    <source>
        <dbReference type="Proteomes" id="UP000793456"/>
    </source>
</evidence>
<reference evidence="1" key="1">
    <citation type="submission" date="2018-11" db="EMBL/GenBank/DDBJ databases">
        <title>The sequence and de novo assembly of Larimichthys crocea genome using PacBio and Hi-C technologies.</title>
        <authorList>
            <person name="Xu P."/>
            <person name="Chen B."/>
            <person name="Zhou Z."/>
            <person name="Ke Q."/>
            <person name="Wu Y."/>
            <person name="Bai H."/>
            <person name="Pu F."/>
        </authorList>
    </citation>
    <scope>NUCLEOTIDE SEQUENCE</scope>
    <source>
        <tissue evidence="1">Muscle</tissue>
    </source>
</reference>
<accession>A0ACD3RCC6</accession>
<dbReference type="EMBL" id="CM011680">
    <property type="protein sequence ID" value="TMS17129.1"/>
    <property type="molecule type" value="Genomic_DNA"/>
</dbReference>
<dbReference type="Proteomes" id="UP000793456">
    <property type="component" value="Chromosome VII"/>
</dbReference>
<feature type="non-terminal residue" evidence="1">
    <location>
        <position position="1"/>
    </location>
</feature>
<keyword evidence="2" id="KW-1185">Reference proteome</keyword>
<name>A0ACD3RCC6_LARCR</name>
<sequence>HALSDRLTEVESQLLLCFNCEEKLDIKLKRLHCQGSRSGHHKQQERAGTVELDSPTASMGTRTVENSCRRKEGENGMMMAVLNFAAAATEATAASKNIPC</sequence>